<dbReference type="PIRSF" id="PIRSF006603">
    <property type="entry name" value="DinF"/>
    <property type="match status" value="1"/>
</dbReference>
<keyword evidence="3" id="KW-1003">Cell membrane</keyword>
<protein>
    <submittedName>
        <fullName evidence="8">Putative efflux protein, MATE family</fullName>
    </submittedName>
</protein>
<feature type="transmembrane region" description="Helical" evidence="7">
    <location>
        <begin position="135"/>
        <end position="157"/>
    </location>
</feature>
<feature type="transmembrane region" description="Helical" evidence="7">
    <location>
        <begin position="97"/>
        <end position="115"/>
    </location>
</feature>
<keyword evidence="9" id="KW-1185">Reference proteome</keyword>
<dbReference type="CDD" id="cd13145">
    <property type="entry name" value="MATE_like_5"/>
    <property type="match status" value="1"/>
</dbReference>
<dbReference type="PANTHER" id="PTHR43549:SF3">
    <property type="entry name" value="MULTIDRUG RESISTANCE PROTEIN YPNP-RELATED"/>
    <property type="match status" value="1"/>
</dbReference>
<feature type="transmembrane region" description="Helical" evidence="7">
    <location>
        <begin position="195"/>
        <end position="216"/>
    </location>
</feature>
<evidence type="ECO:0000256" key="2">
    <source>
        <dbReference type="ARBA" id="ARBA00022448"/>
    </source>
</evidence>
<proteinExistence type="predicted"/>
<evidence type="ECO:0000256" key="4">
    <source>
        <dbReference type="ARBA" id="ARBA00022692"/>
    </source>
</evidence>
<dbReference type="Proteomes" id="UP000189733">
    <property type="component" value="Unassembled WGS sequence"/>
</dbReference>
<accession>A0A1T4VKM7</accession>
<evidence type="ECO:0000313" key="9">
    <source>
        <dbReference type="Proteomes" id="UP000189733"/>
    </source>
</evidence>
<dbReference type="STRING" id="1121442.SAMN02745702_00546"/>
<feature type="transmembrane region" description="Helical" evidence="7">
    <location>
        <begin position="284"/>
        <end position="303"/>
    </location>
</feature>
<dbReference type="AlphaFoldDB" id="A0A1T4VKM7"/>
<dbReference type="GO" id="GO:0042910">
    <property type="term" value="F:xenobiotic transmembrane transporter activity"/>
    <property type="evidence" value="ECO:0007669"/>
    <property type="project" value="InterPro"/>
</dbReference>
<dbReference type="PANTHER" id="PTHR43549">
    <property type="entry name" value="MULTIDRUG RESISTANCE PROTEIN YPNP-RELATED"/>
    <property type="match status" value="1"/>
</dbReference>
<dbReference type="InterPro" id="IPR002528">
    <property type="entry name" value="MATE_fam"/>
</dbReference>
<dbReference type="GO" id="GO:0005886">
    <property type="term" value="C:plasma membrane"/>
    <property type="evidence" value="ECO:0007669"/>
    <property type="project" value="UniProtKB-SubCell"/>
</dbReference>
<dbReference type="InterPro" id="IPR052031">
    <property type="entry name" value="Membrane_Transporter-Flippase"/>
</dbReference>
<dbReference type="NCBIfam" id="TIGR00797">
    <property type="entry name" value="matE"/>
    <property type="match status" value="1"/>
</dbReference>
<comment type="subcellular location">
    <subcellularLocation>
        <location evidence="1">Cell membrane</location>
        <topology evidence="1">Multi-pass membrane protein</topology>
    </subcellularLocation>
</comment>
<dbReference type="Pfam" id="PF01554">
    <property type="entry name" value="MatE"/>
    <property type="match status" value="2"/>
</dbReference>
<evidence type="ECO:0000256" key="6">
    <source>
        <dbReference type="ARBA" id="ARBA00023136"/>
    </source>
</evidence>
<dbReference type="EMBL" id="FUYA01000001">
    <property type="protein sequence ID" value="SKA65445.1"/>
    <property type="molecule type" value="Genomic_DNA"/>
</dbReference>
<evidence type="ECO:0000313" key="8">
    <source>
        <dbReference type="EMBL" id="SKA65445.1"/>
    </source>
</evidence>
<dbReference type="InterPro" id="IPR048279">
    <property type="entry name" value="MdtK-like"/>
</dbReference>
<name>A0A1T4VKM7_9BACT</name>
<sequence>MADDSLLLTQQPIPQLIRKIATPASVGFFFQTMFNITDTYFAGLISTNAVAALSLSFPVFFIVISLSSGLQTGATALIATAIGSRDMKDARELARQAVIFGGLVAFLVSVIGYFASPFFFGLLGASGEYLEDCLLYMQPIFIGAVFFVLNGIFNAALNATGDTKTFRNVLIVGSLANVGLDPWFIYGGFGIPAMGITGIALSTVLTQAVQMIYLAYRAKQTGLLQDFLTPRGYTPHPATLTRIFKQGFPASMNMVTVGLGIFIITYFISIFGKEAVAGYGVATRVEQIILMPTIGLNVAVLSLTAQNHGAGLDERIRETLHKVLVYGAWLMVGGVIIIYTLAEQLIALFTPDPAVVAAGSQYLHVAALTLYSYVVLYSHTSCMQGLKCPMFAVWIGLFRQIIAPALVFWTCTSVLGLGLNSIWWGIFAVTWVAALYAFWYCRKILRNLPTEKICIK</sequence>
<evidence type="ECO:0000256" key="3">
    <source>
        <dbReference type="ARBA" id="ARBA00022475"/>
    </source>
</evidence>
<feature type="transmembrane region" description="Helical" evidence="7">
    <location>
        <begin position="323"/>
        <end position="342"/>
    </location>
</feature>
<dbReference type="GO" id="GO:0015297">
    <property type="term" value="F:antiporter activity"/>
    <property type="evidence" value="ECO:0007669"/>
    <property type="project" value="InterPro"/>
</dbReference>
<gene>
    <name evidence="8" type="ORF">SAMN02745702_00546</name>
</gene>
<feature type="transmembrane region" description="Helical" evidence="7">
    <location>
        <begin position="252"/>
        <end position="272"/>
    </location>
</feature>
<dbReference type="RefSeq" id="WP_078683838.1">
    <property type="nucleotide sequence ID" value="NZ_FUYA01000001.1"/>
</dbReference>
<feature type="transmembrane region" description="Helical" evidence="7">
    <location>
        <begin position="422"/>
        <end position="441"/>
    </location>
</feature>
<keyword evidence="4 7" id="KW-0812">Transmembrane</keyword>
<evidence type="ECO:0000256" key="7">
    <source>
        <dbReference type="SAM" id="Phobius"/>
    </source>
</evidence>
<evidence type="ECO:0000256" key="5">
    <source>
        <dbReference type="ARBA" id="ARBA00022989"/>
    </source>
</evidence>
<feature type="transmembrane region" description="Helical" evidence="7">
    <location>
        <begin position="169"/>
        <end position="189"/>
    </location>
</feature>
<evidence type="ECO:0000256" key="1">
    <source>
        <dbReference type="ARBA" id="ARBA00004651"/>
    </source>
</evidence>
<organism evidence="8 9">
    <name type="scientific">Desulfobaculum bizertense DSM 18034</name>
    <dbReference type="NCBI Taxonomy" id="1121442"/>
    <lineage>
        <taxon>Bacteria</taxon>
        <taxon>Pseudomonadati</taxon>
        <taxon>Thermodesulfobacteriota</taxon>
        <taxon>Desulfovibrionia</taxon>
        <taxon>Desulfovibrionales</taxon>
        <taxon>Desulfovibrionaceae</taxon>
        <taxon>Desulfobaculum</taxon>
    </lineage>
</organism>
<keyword evidence="6 7" id="KW-0472">Membrane</keyword>
<dbReference type="OrthoDB" id="9805232at2"/>
<feature type="transmembrane region" description="Helical" evidence="7">
    <location>
        <begin position="362"/>
        <end position="379"/>
    </location>
</feature>
<reference evidence="8 9" key="1">
    <citation type="submission" date="2017-02" db="EMBL/GenBank/DDBJ databases">
        <authorList>
            <person name="Peterson S.W."/>
        </authorList>
    </citation>
    <scope>NUCLEOTIDE SEQUENCE [LARGE SCALE GENOMIC DNA]</scope>
    <source>
        <strain evidence="8 9">DSM 18034</strain>
    </source>
</reference>
<keyword evidence="5 7" id="KW-1133">Transmembrane helix</keyword>
<feature type="transmembrane region" description="Helical" evidence="7">
    <location>
        <begin position="391"/>
        <end position="410"/>
    </location>
</feature>
<keyword evidence="2" id="KW-0813">Transport</keyword>